<dbReference type="EMBL" id="CP063213">
    <property type="protein sequence ID" value="QOR44884.1"/>
    <property type="molecule type" value="Genomic_DNA"/>
</dbReference>
<name>A0A7M1QTN6_9ACTO</name>
<gene>
    <name evidence="4" type="ORF">INS88_06165</name>
</gene>
<evidence type="ECO:0000256" key="2">
    <source>
        <dbReference type="SAM" id="MobiDB-lite"/>
    </source>
</evidence>
<evidence type="ECO:0000256" key="3">
    <source>
        <dbReference type="SAM" id="Phobius"/>
    </source>
</evidence>
<feature type="compositionally biased region" description="Polar residues" evidence="2">
    <location>
        <begin position="8"/>
        <end position="20"/>
    </location>
</feature>
<feature type="coiled-coil region" evidence="1">
    <location>
        <begin position="143"/>
        <end position="177"/>
    </location>
</feature>
<feature type="region of interest" description="Disordered" evidence="2">
    <location>
        <begin position="1"/>
        <end position="26"/>
    </location>
</feature>
<feature type="transmembrane region" description="Helical" evidence="3">
    <location>
        <begin position="215"/>
        <end position="235"/>
    </location>
</feature>
<accession>A0A7M1QTN6</accession>
<keyword evidence="5" id="KW-1185">Reference proteome</keyword>
<keyword evidence="3" id="KW-0472">Membrane</keyword>
<evidence type="ECO:0000256" key="1">
    <source>
        <dbReference type="SAM" id="Coils"/>
    </source>
</evidence>
<evidence type="ECO:0000313" key="5">
    <source>
        <dbReference type="Proteomes" id="UP000595053"/>
    </source>
</evidence>
<organism evidence="4 5">
    <name type="scientific">Trueperella pecoris</name>
    <dbReference type="NCBI Taxonomy" id="2733571"/>
    <lineage>
        <taxon>Bacteria</taxon>
        <taxon>Bacillati</taxon>
        <taxon>Actinomycetota</taxon>
        <taxon>Actinomycetes</taxon>
        <taxon>Actinomycetales</taxon>
        <taxon>Actinomycetaceae</taxon>
        <taxon>Trueperella</taxon>
    </lineage>
</organism>
<dbReference type="AlphaFoldDB" id="A0A7M1QTN6"/>
<reference evidence="4 5" key="1">
    <citation type="submission" date="2020-10" db="EMBL/GenBank/DDBJ databases">
        <title>Trueperella pecoris sp. nov. isolated from bovine and porcine specimens.</title>
        <authorList>
            <person name="Schoenecker L."/>
            <person name="Schnydrig P."/>
            <person name="Brodard I."/>
            <person name="Thomann A."/>
            <person name="Hemphill A."/>
            <person name="Rodriguez-Campos S."/>
            <person name="Perreten V."/>
            <person name="Jores J."/>
            <person name="Kittl S."/>
        </authorList>
    </citation>
    <scope>NUCLEOTIDE SEQUENCE [LARGE SCALE GENOMIC DNA]</scope>
    <source>
        <strain evidence="4 5">15A0121</strain>
    </source>
</reference>
<protein>
    <submittedName>
        <fullName evidence="4">Uncharacterized protein</fullName>
    </submittedName>
</protein>
<keyword evidence="3" id="KW-1133">Transmembrane helix</keyword>
<evidence type="ECO:0000313" key="4">
    <source>
        <dbReference type="EMBL" id="QOR44884.1"/>
    </source>
</evidence>
<proteinExistence type="predicted"/>
<keyword evidence="3" id="KW-0812">Transmembrane</keyword>
<sequence>MRMLEQGMSDNKWTQGLETTVNDDPEEFPVAVPTSKDELPMTLSELQEAFRDKSHPRHAEAVQRNEVLAEQLRPAMERLRQTVMDQSGMNEQLTRIQKTLSDSMPKLPPGIDISKLVAPRADVPKADTAIPVIEQIHTWQDSLRDHHEELQRVIDANAEAQTERQEMEDERAKQTLEVLVSMEAHLVQLNNRIKSVDSRIEAGNASSSKVAGRTIAVAVLTLLATIGSIVVTLLLNT</sequence>
<keyword evidence="1" id="KW-0175">Coiled coil</keyword>
<dbReference type="Proteomes" id="UP000595053">
    <property type="component" value="Chromosome"/>
</dbReference>